<dbReference type="AlphaFoldDB" id="A0A939C462"/>
<gene>
    <name evidence="1" type="ORF">JL107_00435</name>
</gene>
<proteinExistence type="predicted"/>
<organism evidence="1 2">
    <name type="scientific">Nakamurella flavida</name>
    <dbReference type="NCBI Taxonomy" id="363630"/>
    <lineage>
        <taxon>Bacteria</taxon>
        <taxon>Bacillati</taxon>
        <taxon>Actinomycetota</taxon>
        <taxon>Actinomycetes</taxon>
        <taxon>Nakamurellales</taxon>
        <taxon>Nakamurellaceae</taxon>
        <taxon>Nakamurella</taxon>
    </lineage>
</organism>
<dbReference type="InterPro" id="IPR021412">
    <property type="entry name" value="DUF3052"/>
</dbReference>
<name>A0A939C462_9ACTN</name>
<comment type="caution">
    <text evidence="1">The sequence shown here is derived from an EMBL/GenBank/DDBJ whole genome shotgun (WGS) entry which is preliminary data.</text>
</comment>
<dbReference type="Proteomes" id="UP000663801">
    <property type="component" value="Unassembled WGS sequence"/>
</dbReference>
<keyword evidence="2" id="KW-1185">Reference proteome</keyword>
<reference evidence="1" key="1">
    <citation type="submission" date="2021-01" db="EMBL/GenBank/DDBJ databases">
        <title>KCTC 19127 draft genome.</title>
        <authorList>
            <person name="An D."/>
        </authorList>
    </citation>
    <scope>NUCLEOTIDE SEQUENCE</scope>
    <source>
        <strain evidence="1">KCTC 19127</strain>
    </source>
</reference>
<sequence>MSPGDTVGEVGYDEDVDHELRDAVQDVIDSDLLDEDTDEVLDAVLFWWREPDGDLTDALVDSISLLADAGVIWLLTPKTGRDGYVEPSDIAEATATAGLSQTTSVPSGSGSGWMITRLVRPKSGKVRR</sequence>
<dbReference type="Pfam" id="PF11253">
    <property type="entry name" value="DUF3052"/>
    <property type="match status" value="1"/>
</dbReference>
<evidence type="ECO:0000313" key="1">
    <source>
        <dbReference type="EMBL" id="MBM9474902.1"/>
    </source>
</evidence>
<dbReference type="EMBL" id="JAERWL010000001">
    <property type="protein sequence ID" value="MBM9474902.1"/>
    <property type="molecule type" value="Genomic_DNA"/>
</dbReference>
<accession>A0A939C462</accession>
<protein>
    <submittedName>
        <fullName evidence="1">DUF3052 domain-containing protein</fullName>
    </submittedName>
</protein>
<evidence type="ECO:0000313" key="2">
    <source>
        <dbReference type="Proteomes" id="UP000663801"/>
    </source>
</evidence>